<feature type="non-terminal residue" evidence="1">
    <location>
        <position position="115"/>
    </location>
</feature>
<dbReference type="EMBL" id="UINC01221426">
    <property type="protein sequence ID" value="SVE49760.1"/>
    <property type="molecule type" value="Genomic_DNA"/>
</dbReference>
<organism evidence="1">
    <name type="scientific">marine metagenome</name>
    <dbReference type="NCBI Taxonomy" id="408172"/>
    <lineage>
        <taxon>unclassified sequences</taxon>
        <taxon>metagenomes</taxon>
        <taxon>ecological metagenomes</taxon>
    </lineage>
</organism>
<sequence>MSSIEKSSRTIDEIADKISSIKLCDLPFETLEKLDIYYLREQEIISNKVLELQENLSKRLSGNDASTLEKSRNSLRFLKAKDESLQIRRESLNDAIETRHMELGMIKKFGTENNY</sequence>
<reference evidence="1" key="1">
    <citation type="submission" date="2018-05" db="EMBL/GenBank/DDBJ databases">
        <authorList>
            <person name="Lanie J.A."/>
            <person name="Ng W.-L."/>
            <person name="Kazmierczak K.M."/>
            <person name="Andrzejewski T.M."/>
            <person name="Davidsen T.M."/>
            <person name="Wayne K.J."/>
            <person name="Tettelin H."/>
            <person name="Glass J.I."/>
            <person name="Rusch D."/>
            <person name="Podicherti R."/>
            <person name="Tsui H.-C.T."/>
            <person name="Winkler M.E."/>
        </authorList>
    </citation>
    <scope>NUCLEOTIDE SEQUENCE</scope>
</reference>
<accession>A0A383DZY9</accession>
<evidence type="ECO:0000313" key="1">
    <source>
        <dbReference type="EMBL" id="SVE49760.1"/>
    </source>
</evidence>
<dbReference type="AlphaFoldDB" id="A0A383DZY9"/>
<proteinExistence type="predicted"/>
<gene>
    <name evidence="1" type="ORF">METZ01_LOCUS502614</name>
</gene>
<name>A0A383DZY9_9ZZZZ</name>
<protein>
    <submittedName>
        <fullName evidence="1">Uncharacterized protein</fullName>
    </submittedName>
</protein>